<dbReference type="InterPro" id="IPR047153">
    <property type="entry name" value="TRIM45/56/19-like"/>
</dbReference>
<dbReference type="PROSITE" id="PS50119">
    <property type="entry name" value="ZF_BBOX"/>
    <property type="match status" value="2"/>
</dbReference>
<dbReference type="EMBL" id="DS469790">
    <property type="protein sequence ID" value="EDO33102.1"/>
    <property type="molecule type" value="Genomic_DNA"/>
</dbReference>
<keyword evidence="1" id="KW-0677">Repeat</keyword>
<name>A7ST73_NEMVE</name>
<proteinExistence type="predicted"/>
<dbReference type="GO" id="GO:0061659">
    <property type="term" value="F:ubiquitin-like protein ligase activity"/>
    <property type="evidence" value="ECO:0000318"/>
    <property type="project" value="GO_Central"/>
</dbReference>
<evidence type="ECO:0000313" key="6">
    <source>
        <dbReference type="EMBL" id="EDO33102.1"/>
    </source>
</evidence>
<dbReference type="GO" id="GO:0008270">
    <property type="term" value="F:zinc ion binding"/>
    <property type="evidence" value="ECO:0007669"/>
    <property type="project" value="UniProtKB-KW"/>
</dbReference>
<evidence type="ECO:0000256" key="2">
    <source>
        <dbReference type="PROSITE-ProRule" id="PRU00024"/>
    </source>
</evidence>
<dbReference type="Pfam" id="PF00630">
    <property type="entry name" value="Filamin"/>
    <property type="match status" value="1"/>
</dbReference>
<keyword evidence="4" id="KW-0175">Coiled coil</keyword>
<accession>A7ST73</accession>
<dbReference type="eggNOG" id="KOG2177">
    <property type="taxonomic scope" value="Eukaryota"/>
</dbReference>
<dbReference type="PhylomeDB" id="A7ST73"/>
<dbReference type="InterPro" id="IPR014756">
    <property type="entry name" value="Ig_E-set"/>
</dbReference>
<dbReference type="InParanoid" id="A7ST73"/>
<feature type="coiled-coil region" evidence="4">
    <location>
        <begin position="259"/>
        <end position="311"/>
    </location>
</feature>
<dbReference type="SUPFAM" id="SSF57845">
    <property type="entry name" value="B-box zinc-binding domain"/>
    <property type="match status" value="1"/>
</dbReference>
<dbReference type="Pfam" id="PF00643">
    <property type="entry name" value="zf-B_box"/>
    <property type="match status" value="2"/>
</dbReference>
<evidence type="ECO:0000259" key="5">
    <source>
        <dbReference type="PROSITE" id="PS50119"/>
    </source>
</evidence>
<evidence type="ECO:0000313" key="7">
    <source>
        <dbReference type="Proteomes" id="UP000001593"/>
    </source>
</evidence>
<dbReference type="Gene3D" id="2.60.40.10">
    <property type="entry name" value="Immunoglobulins"/>
    <property type="match status" value="1"/>
</dbReference>
<keyword evidence="2" id="KW-0862">Zinc</keyword>
<feature type="repeat" description="Filamin" evidence="3">
    <location>
        <begin position="434"/>
        <end position="471"/>
    </location>
</feature>
<dbReference type="HOGENOM" id="CLU_450790_0_0_1"/>
<dbReference type="SMART" id="SM00336">
    <property type="entry name" value="BBOX"/>
    <property type="match status" value="3"/>
</dbReference>
<dbReference type="Proteomes" id="UP000001593">
    <property type="component" value="Unassembled WGS sequence"/>
</dbReference>
<dbReference type="SUPFAM" id="SSF81296">
    <property type="entry name" value="E set domains"/>
    <property type="match status" value="1"/>
</dbReference>
<dbReference type="AlphaFoldDB" id="A7ST73"/>
<dbReference type="PROSITE" id="PS50194">
    <property type="entry name" value="FILAMIN_REPEAT"/>
    <property type="match status" value="1"/>
</dbReference>
<dbReference type="InterPro" id="IPR001298">
    <property type="entry name" value="Filamin/ABP280_rpt"/>
</dbReference>
<keyword evidence="7" id="KW-1185">Reference proteome</keyword>
<feature type="domain" description="B box-type" evidence="5">
    <location>
        <begin position="157"/>
        <end position="203"/>
    </location>
</feature>
<protein>
    <recommendedName>
        <fullName evidence="5">B box-type domain-containing protein</fullName>
    </recommendedName>
</protein>
<dbReference type="CDD" id="cd19757">
    <property type="entry name" value="Bbox1"/>
    <property type="match status" value="2"/>
</dbReference>
<dbReference type="InterPro" id="IPR017868">
    <property type="entry name" value="Filamin/ABP280_repeat-like"/>
</dbReference>
<keyword evidence="2" id="KW-0479">Metal-binding</keyword>
<reference evidence="6 7" key="1">
    <citation type="journal article" date="2007" name="Science">
        <title>Sea anemone genome reveals ancestral eumetazoan gene repertoire and genomic organization.</title>
        <authorList>
            <person name="Putnam N.H."/>
            <person name="Srivastava M."/>
            <person name="Hellsten U."/>
            <person name="Dirks B."/>
            <person name="Chapman J."/>
            <person name="Salamov A."/>
            <person name="Terry A."/>
            <person name="Shapiro H."/>
            <person name="Lindquist E."/>
            <person name="Kapitonov V.V."/>
            <person name="Jurka J."/>
            <person name="Genikhovich G."/>
            <person name="Grigoriev I.V."/>
            <person name="Lucas S.M."/>
            <person name="Steele R.E."/>
            <person name="Finnerty J.R."/>
            <person name="Technau U."/>
            <person name="Martindale M.Q."/>
            <person name="Rokhsar D.S."/>
        </authorList>
    </citation>
    <scope>NUCLEOTIDE SEQUENCE [LARGE SCALE GENOMIC DNA]</scope>
    <source>
        <strain evidence="7">CH2 X CH6</strain>
    </source>
</reference>
<keyword evidence="2" id="KW-0863">Zinc-finger</keyword>
<dbReference type="InterPro" id="IPR000315">
    <property type="entry name" value="Znf_B-box"/>
</dbReference>
<dbReference type="PANTHER" id="PTHR25462:SF296">
    <property type="entry name" value="MEIOTIC P26, ISOFORM F"/>
    <property type="match status" value="1"/>
</dbReference>
<dbReference type="Gene3D" id="3.30.160.60">
    <property type="entry name" value="Classic Zinc Finger"/>
    <property type="match status" value="1"/>
</dbReference>
<dbReference type="SMART" id="SM00557">
    <property type="entry name" value="IG_FLMN"/>
    <property type="match status" value="1"/>
</dbReference>
<feature type="domain" description="B box-type" evidence="5">
    <location>
        <begin position="214"/>
        <end position="252"/>
    </location>
</feature>
<dbReference type="InterPro" id="IPR013783">
    <property type="entry name" value="Ig-like_fold"/>
</dbReference>
<evidence type="ECO:0000256" key="1">
    <source>
        <dbReference type="ARBA" id="ARBA00022737"/>
    </source>
</evidence>
<dbReference type="PANTHER" id="PTHR25462">
    <property type="entry name" value="BONUS, ISOFORM C-RELATED"/>
    <property type="match status" value="1"/>
</dbReference>
<evidence type="ECO:0000256" key="3">
    <source>
        <dbReference type="PROSITE-ProRule" id="PRU00087"/>
    </source>
</evidence>
<sequence length="606" mass="69696">MSRQPVSFVYHSLELLGINRVLNNTVHSSGAIPREINRRRRTGSLLPNFTYGLSVFGASDSDLTNIQNFLERCFKRKYISNIVNIRKLLEEADKKIYRTRLDQPEYPLSKILPKKKDQKYNLRKRNISVEEVKDLKVDFMLNDMIEKMSLDQENKADISITCETCQSDVATGRCDDCCEFMCEFCITAHGRFLRTKQHKITGVKEATVKGKSSCKSHYCPRHKGERLTLLCDTCDELICRDCAITTHQYHKINFTSNIIDREKDKIKAKLEEVKSKQTDSSQLHNKVVNEKARIEAQKNSLTSEIDDFINAQISVEEVKDLKVDFMLNDMIKKMSLDQENKADISITCETCQSDVATGRCDDCCEFMCEFCITSHRRLLRTNQHKIIVNDSKKQRYDAPVSVEAYVQKGYIDWFTSSDLAGPVIPLNVVIQFYDDGYGYEFTYTPPDEGCYQLSVTVNGEHVRGSPFQLSVRSKVDLVKMFKESAGYHFKSMGSHVALRVQLLEASLELELGVKRKSNKGEQIWGCKSHSAVTFDQNNDWHYKKSWGGVFGMYLSNDKQGTRMIICDEGTDERNIFKGIISHVNLHTRGKWSPQFEKEEEQRNSEL</sequence>
<evidence type="ECO:0000256" key="4">
    <source>
        <dbReference type="SAM" id="Coils"/>
    </source>
</evidence>
<gene>
    <name evidence="6" type="ORF">NEMVEDRAFT_v1g217122</name>
</gene>
<organism evidence="6 7">
    <name type="scientific">Nematostella vectensis</name>
    <name type="common">Starlet sea anemone</name>
    <dbReference type="NCBI Taxonomy" id="45351"/>
    <lineage>
        <taxon>Eukaryota</taxon>
        <taxon>Metazoa</taxon>
        <taxon>Cnidaria</taxon>
        <taxon>Anthozoa</taxon>
        <taxon>Hexacorallia</taxon>
        <taxon>Actiniaria</taxon>
        <taxon>Edwardsiidae</taxon>
        <taxon>Nematostella</taxon>
    </lineage>
</organism>